<dbReference type="STRING" id="411473.RUMCAL_03416"/>
<organism evidence="1 2">
    <name type="scientific">Ruminococcus callidus ATCC 27760</name>
    <dbReference type="NCBI Taxonomy" id="411473"/>
    <lineage>
        <taxon>Bacteria</taxon>
        <taxon>Bacillati</taxon>
        <taxon>Bacillota</taxon>
        <taxon>Clostridia</taxon>
        <taxon>Eubacteriales</taxon>
        <taxon>Oscillospiraceae</taxon>
        <taxon>Ruminococcus</taxon>
    </lineage>
</organism>
<proteinExistence type="predicted"/>
<feature type="non-terminal residue" evidence="1">
    <location>
        <position position="1"/>
    </location>
</feature>
<evidence type="ECO:0008006" key="3">
    <source>
        <dbReference type="Google" id="ProtNLM"/>
    </source>
</evidence>
<dbReference type="Gene3D" id="6.10.140.1630">
    <property type="match status" value="1"/>
</dbReference>
<reference evidence="1 2" key="1">
    <citation type="submission" date="2013-07" db="EMBL/GenBank/DDBJ databases">
        <authorList>
            <person name="Weinstock G."/>
            <person name="Sodergren E."/>
            <person name="Wylie T."/>
            <person name="Fulton L."/>
            <person name="Fulton R."/>
            <person name="Fronick C."/>
            <person name="O'Laughlin M."/>
            <person name="Godfrey J."/>
            <person name="Miner T."/>
            <person name="Herter B."/>
            <person name="Appelbaum E."/>
            <person name="Cordes M."/>
            <person name="Lek S."/>
            <person name="Wollam A."/>
            <person name="Pepin K.H."/>
            <person name="Palsikar V.B."/>
            <person name="Mitreva M."/>
            <person name="Wilson R.K."/>
        </authorList>
    </citation>
    <scope>NUCLEOTIDE SEQUENCE [LARGE SCALE GENOMIC DNA]</scope>
    <source>
        <strain evidence="1 2">ATCC 27760</strain>
    </source>
</reference>
<dbReference type="EMBL" id="AWVF01000455">
    <property type="protein sequence ID" value="ERJ87059.1"/>
    <property type="molecule type" value="Genomic_DNA"/>
</dbReference>
<dbReference type="Proteomes" id="UP000016662">
    <property type="component" value="Unassembled WGS sequence"/>
</dbReference>
<protein>
    <recommendedName>
        <fullName evidence="3">Collagen triple helix repeat protein</fullName>
    </recommendedName>
</protein>
<accession>U2LC79</accession>
<name>U2LC79_9FIRM</name>
<dbReference type="HOGENOM" id="CLU_3073626_0_0_9"/>
<dbReference type="AlphaFoldDB" id="U2LC79"/>
<evidence type="ECO:0000313" key="1">
    <source>
        <dbReference type="EMBL" id="ERJ87059.1"/>
    </source>
</evidence>
<comment type="caution">
    <text evidence="1">The sequence shown here is derived from an EMBL/GenBank/DDBJ whole genome shotgun (WGS) entry which is preliminary data.</text>
</comment>
<gene>
    <name evidence="1" type="ORF">RUMCAL_03416</name>
</gene>
<evidence type="ECO:0000313" key="2">
    <source>
        <dbReference type="Proteomes" id="UP000016662"/>
    </source>
</evidence>
<keyword evidence="2" id="KW-1185">Reference proteome</keyword>
<sequence>GAVGATGPTGATGAAGVVTPAAAVAEASSVDNIVEQFNLLLRNMREAGLLES</sequence>